<gene>
    <name evidence="1" type="ORF">GCM10011575_09780</name>
</gene>
<comment type="caution">
    <text evidence="1">The sequence shown here is derived from an EMBL/GenBank/DDBJ whole genome shotgun (WGS) entry which is preliminary data.</text>
</comment>
<protein>
    <recommendedName>
        <fullName evidence="3">Nucleotidyltransferase domain-containing protein</fullName>
    </recommendedName>
</protein>
<organism evidence="1 2">
    <name type="scientific">Microlunatus endophyticus</name>
    <dbReference type="NCBI Taxonomy" id="1716077"/>
    <lineage>
        <taxon>Bacteria</taxon>
        <taxon>Bacillati</taxon>
        <taxon>Actinomycetota</taxon>
        <taxon>Actinomycetes</taxon>
        <taxon>Propionibacteriales</taxon>
        <taxon>Propionibacteriaceae</taxon>
        <taxon>Microlunatus</taxon>
    </lineage>
</organism>
<name>A0A917S2M5_9ACTN</name>
<evidence type="ECO:0000313" key="2">
    <source>
        <dbReference type="Proteomes" id="UP000613840"/>
    </source>
</evidence>
<reference evidence="1" key="2">
    <citation type="submission" date="2020-09" db="EMBL/GenBank/DDBJ databases">
        <authorList>
            <person name="Sun Q."/>
            <person name="Zhou Y."/>
        </authorList>
    </citation>
    <scope>NUCLEOTIDE SEQUENCE</scope>
    <source>
        <strain evidence="1">CGMCC 4.7306</strain>
    </source>
</reference>
<dbReference type="RefSeq" id="WP_188894057.1">
    <property type="nucleotide sequence ID" value="NZ_BMMZ01000002.1"/>
</dbReference>
<evidence type="ECO:0008006" key="3">
    <source>
        <dbReference type="Google" id="ProtNLM"/>
    </source>
</evidence>
<dbReference type="InterPro" id="IPR043519">
    <property type="entry name" value="NT_sf"/>
</dbReference>
<accession>A0A917S2M5</accession>
<reference evidence="1" key="1">
    <citation type="journal article" date="2014" name="Int. J. Syst. Evol. Microbiol.">
        <title>Complete genome sequence of Corynebacterium casei LMG S-19264T (=DSM 44701T), isolated from a smear-ripened cheese.</title>
        <authorList>
            <consortium name="US DOE Joint Genome Institute (JGI-PGF)"/>
            <person name="Walter F."/>
            <person name="Albersmeier A."/>
            <person name="Kalinowski J."/>
            <person name="Ruckert C."/>
        </authorList>
    </citation>
    <scope>NUCLEOTIDE SEQUENCE</scope>
    <source>
        <strain evidence="1">CGMCC 4.7306</strain>
    </source>
</reference>
<dbReference type="CDD" id="cd05403">
    <property type="entry name" value="NT_KNTase_like"/>
    <property type="match status" value="1"/>
</dbReference>
<dbReference type="Gene3D" id="3.30.460.10">
    <property type="entry name" value="Beta Polymerase, domain 2"/>
    <property type="match status" value="1"/>
</dbReference>
<sequence length="261" mass="29385">MQHHEDSIARYVRRIREIDGVRGVIVHGSVTNRNERPDSDVDLFLLLTDEAFDDHVRQGRLSYVDREGISYEGGYYDIKVINTEYLRAAADHGDDPTRASFLNARVAWSRADDLEELVAAIPKLSPAEWDRRMASFIAQVRLQGGYFLKQADQLDNTFLLHHAAVHLIGAGGRALLALNQTLYQGQKYLEQTLASLPRIPDGYQDHATAVLDHPSAAAGAAYCELLEAYHPWPLKQERTLSTFVEQNELGWLTGVIPPEYC</sequence>
<dbReference type="SUPFAM" id="SSF81301">
    <property type="entry name" value="Nucleotidyltransferase"/>
    <property type="match status" value="1"/>
</dbReference>
<keyword evidence="2" id="KW-1185">Reference proteome</keyword>
<dbReference type="EMBL" id="BMMZ01000002">
    <property type="protein sequence ID" value="GGL53411.1"/>
    <property type="molecule type" value="Genomic_DNA"/>
</dbReference>
<evidence type="ECO:0000313" key="1">
    <source>
        <dbReference type="EMBL" id="GGL53411.1"/>
    </source>
</evidence>
<dbReference type="AlphaFoldDB" id="A0A917S2M5"/>
<dbReference type="Proteomes" id="UP000613840">
    <property type="component" value="Unassembled WGS sequence"/>
</dbReference>
<proteinExistence type="predicted"/>